<feature type="domain" description="SnoaL-like" evidence="1">
    <location>
        <begin position="6"/>
        <end position="95"/>
    </location>
</feature>
<dbReference type="AlphaFoldDB" id="H1YBR5"/>
<dbReference type="SUPFAM" id="SSF54427">
    <property type="entry name" value="NTF2-like"/>
    <property type="match status" value="1"/>
</dbReference>
<dbReference type="RefSeq" id="WP_008505969.1">
    <property type="nucleotide sequence ID" value="NZ_CM001403.1"/>
</dbReference>
<sequence length="109" mass="12063">MSKLIIQKFITAANSYDTQTVLDLFATDAVIDDVSVGENFEGLAGIKKYITTFFFGYHTKTELLSLEHTETGKILAKVDFTGDFGHETGGLEFRFNEAGLITIINAFLD</sequence>
<evidence type="ECO:0000313" key="2">
    <source>
        <dbReference type="EMBL" id="EHQ26028.1"/>
    </source>
</evidence>
<proteinExistence type="predicted"/>
<accession>H1YBR5</accession>
<dbReference type="InterPro" id="IPR037401">
    <property type="entry name" value="SnoaL-like"/>
</dbReference>
<dbReference type="HOGENOM" id="CLU_2106891_0_0_10"/>
<evidence type="ECO:0000259" key="1">
    <source>
        <dbReference type="Pfam" id="PF12680"/>
    </source>
</evidence>
<dbReference type="STRING" id="714943.Mucpa_1881"/>
<dbReference type="OrthoDB" id="1115105at2"/>
<gene>
    <name evidence="2" type="ORF">Mucpa_1881</name>
</gene>
<dbReference type="Proteomes" id="UP000002774">
    <property type="component" value="Chromosome"/>
</dbReference>
<dbReference type="eggNOG" id="COG4319">
    <property type="taxonomic scope" value="Bacteria"/>
</dbReference>
<dbReference type="Gene3D" id="3.10.450.50">
    <property type="match status" value="1"/>
</dbReference>
<evidence type="ECO:0000313" key="3">
    <source>
        <dbReference type="Proteomes" id="UP000002774"/>
    </source>
</evidence>
<name>H1YBR5_9SPHI</name>
<reference evidence="2" key="1">
    <citation type="submission" date="2011-09" db="EMBL/GenBank/DDBJ databases">
        <title>The permanent draft genome of Mucilaginibacter paludis DSM 18603.</title>
        <authorList>
            <consortium name="US DOE Joint Genome Institute (JGI-PGF)"/>
            <person name="Lucas S."/>
            <person name="Han J."/>
            <person name="Lapidus A."/>
            <person name="Bruce D."/>
            <person name="Goodwin L."/>
            <person name="Pitluck S."/>
            <person name="Peters L."/>
            <person name="Kyrpides N."/>
            <person name="Mavromatis K."/>
            <person name="Ivanova N."/>
            <person name="Mikhailova N."/>
            <person name="Held B."/>
            <person name="Detter J.C."/>
            <person name="Tapia R."/>
            <person name="Han C."/>
            <person name="Land M."/>
            <person name="Hauser L."/>
            <person name="Markowitz V."/>
            <person name="Cheng J.-F."/>
            <person name="Hugenholtz P."/>
            <person name="Woyke T."/>
            <person name="Wu D."/>
            <person name="Tindall B."/>
            <person name="Brambilla E."/>
            <person name="Klenk H.-P."/>
            <person name="Eisen J.A."/>
        </authorList>
    </citation>
    <scope>NUCLEOTIDE SEQUENCE [LARGE SCALE GENOMIC DNA]</scope>
    <source>
        <strain evidence="2">DSM 18603</strain>
    </source>
</reference>
<dbReference type="EMBL" id="CM001403">
    <property type="protein sequence ID" value="EHQ26028.1"/>
    <property type="molecule type" value="Genomic_DNA"/>
</dbReference>
<organism evidence="2 3">
    <name type="scientific">Mucilaginibacter paludis DSM 18603</name>
    <dbReference type="NCBI Taxonomy" id="714943"/>
    <lineage>
        <taxon>Bacteria</taxon>
        <taxon>Pseudomonadati</taxon>
        <taxon>Bacteroidota</taxon>
        <taxon>Sphingobacteriia</taxon>
        <taxon>Sphingobacteriales</taxon>
        <taxon>Sphingobacteriaceae</taxon>
        <taxon>Mucilaginibacter</taxon>
    </lineage>
</organism>
<dbReference type="InterPro" id="IPR032710">
    <property type="entry name" value="NTF2-like_dom_sf"/>
</dbReference>
<keyword evidence="3" id="KW-1185">Reference proteome</keyword>
<dbReference type="Pfam" id="PF12680">
    <property type="entry name" value="SnoaL_2"/>
    <property type="match status" value="1"/>
</dbReference>
<protein>
    <recommendedName>
        <fullName evidence="1">SnoaL-like domain-containing protein</fullName>
    </recommendedName>
</protein>